<feature type="compositionally biased region" description="Low complexity" evidence="1">
    <location>
        <begin position="119"/>
        <end position="136"/>
    </location>
</feature>
<organism evidence="2 3">
    <name type="scientific">Dothidotthia symphoricarpi CBS 119687</name>
    <dbReference type="NCBI Taxonomy" id="1392245"/>
    <lineage>
        <taxon>Eukaryota</taxon>
        <taxon>Fungi</taxon>
        <taxon>Dikarya</taxon>
        <taxon>Ascomycota</taxon>
        <taxon>Pezizomycotina</taxon>
        <taxon>Dothideomycetes</taxon>
        <taxon>Pleosporomycetidae</taxon>
        <taxon>Pleosporales</taxon>
        <taxon>Dothidotthiaceae</taxon>
        <taxon>Dothidotthia</taxon>
    </lineage>
</organism>
<feature type="compositionally biased region" description="Basic and acidic residues" evidence="1">
    <location>
        <begin position="277"/>
        <end position="290"/>
    </location>
</feature>
<gene>
    <name evidence="2" type="ORF">P153DRAFT_391425</name>
</gene>
<evidence type="ECO:0000313" key="3">
    <source>
        <dbReference type="Proteomes" id="UP000799771"/>
    </source>
</evidence>
<dbReference type="GeneID" id="54411498"/>
<evidence type="ECO:0000256" key="1">
    <source>
        <dbReference type="SAM" id="MobiDB-lite"/>
    </source>
</evidence>
<dbReference type="AlphaFoldDB" id="A0A6A5ZYV3"/>
<proteinExistence type="predicted"/>
<dbReference type="RefSeq" id="XP_033517982.1">
    <property type="nucleotide sequence ID" value="XM_033671066.1"/>
</dbReference>
<keyword evidence="3" id="KW-1185">Reference proteome</keyword>
<sequence length="290" mass="32665">MAKRARKCKAAAVSQGGRRCRNDAKHPRPHNLHGKLARCKMHQSDKPDWNQNLNIDYRTVNPPFVRDSNSDQDYDDNFEVTDEDVSEDESDDTDHNDKRSRYGKSPLLDRFSPDRRSTAARSPRASSLRTRTPTPSRRVRSHSRSRGSVTPDRLFKVRSTENLDAISQVLGVDLAQQMLSSNADAIRQHDEVARLQQGYDADREDEFATTTLDSISTLFDQVASLNHSIATMSIVSAGMADGVDSKHGVESQERDGVSMRQETRTRKGKSKMTGRVVDSRNGRGDRYTPF</sequence>
<feature type="region of interest" description="Disordered" evidence="1">
    <location>
        <begin position="60"/>
        <end position="152"/>
    </location>
</feature>
<name>A0A6A5ZYV3_9PLEO</name>
<dbReference type="Proteomes" id="UP000799771">
    <property type="component" value="Unassembled WGS sequence"/>
</dbReference>
<feature type="region of interest" description="Disordered" evidence="1">
    <location>
        <begin position="1"/>
        <end position="32"/>
    </location>
</feature>
<evidence type="ECO:0000313" key="2">
    <source>
        <dbReference type="EMBL" id="KAF2123588.1"/>
    </source>
</evidence>
<feature type="compositionally biased region" description="Acidic residues" evidence="1">
    <location>
        <begin position="70"/>
        <end position="92"/>
    </location>
</feature>
<reference evidence="2" key="1">
    <citation type="journal article" date="2020" name="Stud. Mycol.">
        <title>101 Dothideomycetes genomes: a test case for predicting lifestyles and emergence of pathogens.</title>
        <authorList>
            <person name="Haridas S."/>
            <person name="Albert R."/>
            <person name="Binder M."/>
            <person name="Bloem J."/>
            <person name="Labutti K."/>
            <person name="Salamov A."/>
            <person name="Andreopoulos B."/>
            <person name="Baker S."/>
            <person name="Barry K."/>
            <person name="Bills G."/>
            <person name="Bluhm B."/>
            <person name="Cannon C."/>
            <person name="Castanera R."/>
            <person name="Culley D."/>
            <person name="Daum C."/>
            <person name="Ezra D."/>
            <person name="Gonzalez J."/>
            <person name="Henrissat B."/>
            <person name="Kuo A."/>
            <person name="Liang C."/>
            <person name="Lipzen A."/>
            <person name="Lutzoni F."/>
            <person name="Magnuson J."/>
            <person name="Mondo S."/>
            <person name="Nolan M."/>
            <person name="Ohm R."/>
            <person name="Pangilinan J."/>
            <person name="Park H.-J."/>
            <person name="Ramirez L."/>
            <person name="Alfaro M."/>
            <person name="Sun H."/>
            <person name="Tritt A."/>
            <person name="Yoshinaga Y."/>
            <person name="Zwiers L.-H."/>
            <person name="Turgeon B."/>
            <person name="Goodwin S."/>
            <person name="Spatafora J."/>
            <person name="Crous P."/>
            <person name="Grigoriev I."/>
        </authorList>
    </citation>
    <scope>NUCLEOTIDE SEQUENCE</scope>
    <source>
        <strain evidence="2">CBS 119687</strain>
    </source>
</reference>
<protein>
    <submittedName>
        <fullName evidence="2">Uncharacterized protein</fullName>
    </submittedName>
</protein>
<accession>A0A6A5ZYV3</accession>
<dbReference type="EMBL" id="ML977525">
    <property type="protein sequence ID" value="KAF2123588.1"/>
    <property type="molecule type" value="Genomic_DNA"/>
</dbReference>
<feature type="region of interest" description="Disordered" evidence="1">
    <location>
        <begin position="244"/>
        <end position="290"/>
    </location>
</feature>
<feature type="compositionally biased region" description="Basic and acidic residues" evidence="1">
    <location>
        <begin position="244"/>
        <end position="265"/>
    </location>
</feature>